<gene>
    <name evidence="1" type="ORF">Fot_33564</name>
</gene>
<dbReference type="PANTHER" id="PTHR15907">
    <property type="entry name" value="DUF614 FAMILY PROTEIN-RELATED"/>
    <property type="match status" value="1"/>
</dbReference>
<sequence length="143" mass="15951">MQPGDTKTSCREGHWSTGLYDCLEDLSNSSQIACGIHSALHMVHCTWLYTSNYRSQLRALFNLPEAPHADIMVHCCCCLCGICQEYRELKNRGVDPSIAGAAHMIITGPNLKAHIQVRVHADDNRPELKTNTIYNGPELIKSK</sequence>
<name>A0ABD1TB27_9LAMI</name>
<keyword evidence="2" id="KW-1185">Reference proteome</keyword>
<dbReference type="InterPro" id="IPR006461">
    <property type="entry name" value="PLAC_motif_containing"/>
</dbReference>
<accession>A0ABD1TB27</accession>
<protein>
    <submittedName>
        <fullName evidence="1">Uncharacterized protein</fullName>
    </submittedName>
</protein>
<dbReference type="NCBIfam" id="TIGR01571">
    <property type="entry name" value="A_thal_Cys_rich"/>
    <property type="match status" value="1"/>
</dbReference>
<proteinExistence type="predicted"/>
<dbReference type="AlphaFoldDB" id="A0ABD1TB27"/>
<dbReference type="Pfam" id="PF04749">
    <property type="entry name" value="PLAC8"/>
    <property type="match status" value="1"/>
</dbReference>
<evidence type="ECO:0000313" key="2">
    <source>
        <dbReference type="Proteomes" id="UP001604277"/>
    </source>
</evidence>
<dbReference type="Proteomes" id="UP001604277">
    <property type="component" value="Unassembled WGS sequence"/>
</dbReference>
<dbReference type="EMBL" id="JBFOLJ010000009">
    <property type="protein sequence ID" value="KAL2509917.1"/>
    <property type="molecule type" value="Genomic_DNA"/>
</dbReference>
<reference evidence="2" key="1">
    <citation type="submission" date="2024-07" db="EMBL/GenBank/DDBJ databases">
        <title>Two chromosome-level genome assemblies of Korean endemic species Abeliophyllum distichum and Forsythia ovata (Oleaceae).</title>
        <authorList>
            <person name="Jang H."/>
        </authorList>
    </citation>
    <scope>NUCLEOTIDE SEQUENCE [LARGE SCALE GENOMIC DNA]</scope>
</reference>
<comment type="caution">
    <text evidence="1">The sequence shown here is derived from an EMBL/GenBank/DDBJ whole genome shotgun (WGS) entry which is preliminary data.</text>
</comment>
<organism evidence="1 2">
    <name type="scientific">Forsythia ovata</name>
    <dbReference type="NCBI Taxonomy" id="205694"/>
    <lineage>
        <taxon>Eukaryota</taxon>
        <taxon>Viridiplantae</taxon>
        <taxon>Streptophyta</taxon>
        <taxon>Embryophyta</taxon>
        <taxon>Tracheophyta</taxon>
        <taxon>Spermatophyta</taxon>
        <taxon>Magnoliopsida</taxon>
        <taxon>eudicotyledons</taxon>
        <taxon>Gunneridae</taxon>
        <taxon>Pentapetalae</taxon>
        <taxon>asterids</taxon>
        <taxon>lamiids</taxon>
        <taxon>Lamiales</taxon>
        <taxon>Oleaceae</taxon>
        <taxon>Forsythieae</taxon>
        <taxon>Forsythia</taxon>
    </lineage>
</organism>
<evidence type="ECO:0000313" key="1">
    <source>
        <dbReference type="EMBL" id="KAL2509917.1"/>
    </source>
</evidence>